<evidence type="ECO:0000256" key="4">
    <source>
        <dbReference type="ARBA" id="ARBA00022679"/>
    </source>
</evidence>
<keyword evidence="4 10" id="KW-0808">Transferase</keyword>
<evidence type="ECO:0000256" key="1">
    <source>
        <dbReference type="ARBA" id="ARBA00004980"/>
    </source>
</evidence>
<dbReference type="CDD" id="cd07033">
    <property type="entry name" value="TPP_PYR_DXS_TK_like"/>
    <property type="match status" value="1"/>
</dbReference>
<comment type="pathway">
    <text evidence="1 10">Metabolic intermediate biosynthesis; 1-deoxy-D-xylulose 5-phosphate biosynthesis; 1-deoxy-D-xylulose 5-phosphate from D-glyceraldehyde 3-phosphate and pyruvate: step 1/1.</text>
</comment>
<dbReference type="SMART" id="SM00861">
    <property type="entry name" value="Transket_pyr"/>
    <property type="match status" value="1"/>
</dbReference>
<dbReference type="InterPro" id="IPR009014">
    <property type="entry name" value="Transketo_C/PFOR_II"/>
</dbReference>
<dbReference type="GO" id="GO:0019288">
    <property type="term" value="P:isopentenyl diphosphate biosynthetic process, methylerythritol 4-phosphate pathway"/>
    <property type="evidence" value="ECO:0007669"/>
    <property type="project" value="TreeGrafter"/>
</dbReference>
<dbReference type="Pfam" id="PF02779">
    <property type="entry name" value="Transket_pyr"/>
    <property type="match status" value="1"/>
</dbReference>
<dbReference type="UniPathway" id="UPA00064">
    <property type="reaction ID" value="UER00091"/>
</dbReference>
<sequence length="640" mass="70119">MEVVANVSSANVPSELDSKALNICLAKEGVFDTLRTMSLDELKSVATCIRKRILEVVSTNGGHLSSTLGAVDLIIGMHAVFDVAKHPFIFDVSHQAYAHKILTGRFSEFSTLRQYGGISGFCHPKESASDYFIAGHSSTSISLGVGAAKARALQNNEYMPVIMIGDGSMSAGLVYEALNELGDRKYPMVIVLNDNEMSIAKPIGAISNYLSQILTTPLYQKTRHSIKKVLQKMPDSATYLAKRFEESLKLITPGILFEELGLDYVGPIDGHNIELIINTLQRAKEMKKPVIIHAQTLKGKGYEIAEGHFEQWHGVAPFDISTGSVIKKSAQIAPTAVFSKALESYCNDELVVGITAAMPSGTGMDRLIEKYPQRFWDVAICEAHGVTSMAAMAKEGYKPFVAIYSTFLQRAYDQMIHDVGILGLPVRFCIDRAGIVGEDGETHQGLFDIAYLRSIPNFVLFAPRDNASLAQAVDFAYHCDNAPCAFRYPRSKFVLEDGVFESRAFELGKAELLIQGEKILLVGYGNGVGRAYYVRESLRESGLNPTLLDLRFVKPLDKERLKILCQSHTHICVLSDSYAMGGVGSALLEFMAEENLLNVAFKSFEIQDSFIPHGNSGIVESALGLGTQSLVDSIKQWVGV</sequence>
<name>A0A377JMV2_9HELI</name>
<feature type="binding site" evidence="10">
    <location>
        <position position="195"/>
    </location>
    <ligand>
        <name>thiamine diphosphate</name>
        <dbReference type="ChEBI" id="CHEBI:58937"/>
    </ligand>
</feature>
<feature type="binding site" evidence="10">
    <location>
        <position position="382"/>
    </location>
    <ligand>
        <name>thiamine diphosphate</name>
        <dbReference type="ChEBI" id="CHEBI:58937"/>
    </ligand>
</feature>
<evidence type="ECO:0000256" key="3">
    <source>
        <dbReference type="ARBA" id="ARBA00011738"/>
    </source>
</evidence>
<dbReference type="GO" id="GO:0008661">
    <property type="term" value="F:1-deoxy-D-xylulose-5-phosphate synthase activity"/>
    <property type="evidence" value="ECO:0007669"/>
    <property type="project" value="UniProtKB-UniRule"/>
</dbReference>
<evidence type="ECO:0000259" key="11">
    <source>
        <dbReference type="SMART" id="SM00861"/>
    </source>
</evidence>
<dbReference type="PROSITE" id="PS00801">
    <property type="entry name" value="TRANSKETOLASE_1"/>
    <property type="match status" value="1"/>
</dbReference>
<evidence type="ECO:0000256" key="8">
    <source>
        <dbReference type="ARBA" id="ARBA00023052"/>
    </source>
</evidence>
<comment type="cofactor">
    <cofactor evidence="10">
        <name>thiamine diphosphate</name>
        <dbReference type="ChEBI" id="CHEBI:58937"/>
    </cofactor>
    <text evidence="10">Binds 1 thiamine pyrophosphate per subunit.</text>
</comment>
<evidence type="ECO:0000313" key="13">
    <source>
        <dbReference type="Proteomes" id="UP000255335"/>
    </source>
</evidence>
<protein>
    <recommendedName>
        <fullName evidence="10">1-deoxy-D-xylulose-5-phosphate synthase</fullName>
        <ecNumber evidence="10">2.2.1.7</ecNumber>
    </recommendedName>
    <alternativeName>
        <fullName evidence="10">1-deoxyxylulose-5-phosphate synthase</fullName>
        <shortName evidence="10">DXP synthase</shortName>
        <shortName evidence="10">DXPS</shortName>
    </alternativeName>
</protein>
<dbReference type="GO" id="GO:0000287">
    <property type="term" value="F:magnesium ion binding"/>
    <property type="evidence" value="ECO:0007669"/>
    <property type="project" value="UniProtKB-UniRule"/>
</dbReference>
<feature type="binding site" evidence="10">
    <location>
        <position position="94"/>
    </location>
    <ligand>
        <name>thiamine diphosphate</name>
        <dbReference type="ChEBI" id="CHEBI:58937"/>
    </ligand>
</feature>
<dbReference type="GO" id="GO:0005829">
    <property type="term" value="C:cytosol"/>
    <property type="evidence" value="ECO:0007669"/>
    <property type="project" value="TreeGrafter"/>
</dbReference>
<dbReference type="GO" id="GO:0009228">
    <property type="term" value="P:thiamine biosynthetic process"/>
    <property type="evidence" value="ECO:0007669"/>
    <property type="project" value="UniProtKB-UniRule"/>
</dbReference>
<keyword evidence="9 10" id="KW-0414">Isoprene biosynthesis</keyword>
<comment type="function">
    <text evidence="10">Catalyzes the acyloin condensation reaction between C atoms 2 and 3 of pyruvate and glyceraldehyde 3-phosphate to yield 1-deoxy-D-xylulose-5-phosphate (DXP).</text>
</comment>
<dbReference type="PANTHER" id="PTHR43322:SF5">
    <property type="entry name" value="1-DEOXY-D-XYLULOSE-5-PHOSPHATE SYNTHASE, CHLOROPLASTIC"/>
    <property type="match status" value="1"/>
</dbReference>
<dbReference type="Pfam" id="PF13292">
    <property type="entry name" value="DXP_synthase_N"/>
    <property type="match status" value="1"/>
</dbReference>
<dbReference type="RefSeq" id="WP_115025716.1">
    <property type="nucleotide sequence ID" value="NZ_UGHZ01000001.1"/>
</dbReference>
<dbReference type="CDD" id="cd02007">
    <property type="entry name" value="TPP_DXS"/>
    <property type="match status" value="1"/>
</dbReference>
<dbReference type="PROSITE" id="PS00802">
    <property type="entry name" value="TRANSKETOLASE_2"/>
    <property type="match status" value="1"/>
</dbReference>
<dbReference type="InterPro" id="IPR033248">
    <property type="entry name" value="Transketolase_C"/>
</dbReference>
<dbReference type="PANTHER" id="PTHR43322">
    <property type="entry name" value="1-D-DEOXYXYLULOSE 5-PHOSPHATE SYNTHASE-RELATED"/>
    <property type="match status" value="1"/>
</dbReference>
<dbReference type="InterPro" id="IPR005477">
    <property type="entry name" value="Dxylulose-5-P_synthase"/>
</dbReference>
<evidence type="ECO:0000256" key="2">
    <source>
        <dbReference type="ARBA" id="ARBA00011081"/>
    </source>
</evidence>
<dbReference type="Gene3D" id="3.40.50.920">
    <property type="match status" value="1"/>
</dbReference>
<dbReference type="NCBIfam" id="NF003933">
    <property type="entry name" value="PRK05444.2-2"/>
    <property type="match status" value="1"/>
</dbReference>
<keyword evidence="5 10" id="KW-0479">Metal-binding</keyword>
<evidence type="ECO:0000256" key="10">
    <source>
        <dbReference type="HAMAP-Rule" id="MF_00315"/>
    </source>
</evidence>
<accession>A0A377JMV2</accession>
<dbReference type="Proteomes" id="UP000255335">
    <property type="component" value="Unassembled WGS sequence"/>
</dbReference>
<dbReference type="NCBIfam" id="TIGR00204">
    <property type="entry name" value="dxs"/>
    <property type="match status" value="1"/>
</dbReference>
<evidence type="ECO:0000256" key="6">
    <source>
        <dbReference type="ARBA" id="ARBA00022842"/>
    </source>
</evidence>
<proteinExistence type="inferred from homology"/>
<evidence type="ECO:0000256" key="7">
    <source>
        <dbReference type="ARBA" id="ARBA00022977"/>
    </source>
</evidence>
<comment type="subunit">
    <text evidence="3 10">Homodimer.</text>
</comment>
<organism evidence="12 13">
    <name type="scientific">Helicobacter cinaedi</name>
    <dbReference type="NCBI Taxonomy" id="213"/>
    <lineage>
        <taxon>Bacteria</taxon>
        <taxon>Pseudomonadati</taxon>
        <taxon>Campylobacterota</taxon>
        <taxon>Epsilonproteobacteria</taxon>
        <taxon>Campylobacterales</taxon>
        <taxon>Helicobacteraceae</taxon>
        <taxon>Helicobacter</taxon>
    </lineage>
</organism>
<feature type="binding site" evidence="10">
    <location>
        <begin position="135"/>
        <end position="137"/>
    </location>
    <ligand>
        <name>thiamine diphosphate</name>
        <dbReference type="ChEBI" id="CHEBI:58937"/>
    </ligand>
</feature>
<feature type="binding site" evidence="10">
    <location>
        <position position="166"/>
    </location>
    <ligand>
        <name>Mg(2+)</name>
        <dbReference type="ChEBI" id="CHEBI:18420"/>
    </ligand>
</feature>
<dbReference type="GO" id="GO:0030976">
    <property type="term" value="F:thiamine pyrophosphate binding"/>
    <property type="evidence" value="ECO:0007669"/>
    <property type="project" value="UniProtKB-UniRule"/>
</dbReference>
<gene>
    <name evidence="12" type="primary">dxs_2</name>
    <name evidence="10" type="synonym">dxs</name>
    <name evidence="12" type="ORF">NCTC12221_00337</name>
</gene>
<reference evidence="12 13" key="1">
    <citation type="submission" date="2018-06" db="EMBL/GenBank/DDBJ databases">
        <authorList>
            <consortium name="Pathogen Informatics"/>
            <person name="Doyle S."/>
        </authorList>
    </citation>
    <scope>NUCLEOTIDE SEQUENCE [LARGE SCALE GENOMIC DNA]</scope>
    <source>
        <strain evidence="12 13">NCTC12221</strain>
    </source>
</reference>
<dbReference type="InterPro" id="IPR020826">
    <property type="entry name" value="Transketolase_BS"/>
</dbReference>
<dbReference type="SUPFAM" id="SSF52922">
    <property type="entry name" value="TK C-terminal domain-like"/>
    <property type="match status" value="1"/>
</dbReference>
<keyword evidence="6 10" id="KW-0460">Magnesium</keyword>
<feature type="binding site" evidence="10">
    <location>
        <position position="302"/>
    </location>
    <ligand>
        <name>thiamine diphosphate</name>
        <dbReference type="ChEBI" id="CHEBI:58937"/>
    </ligand>
</feature>
<evidence type="ECO:0000256" key="5">
    <source>
        <dbReference type="ARBA" id="ARBA00022723"/>
    </source>
</evidence>
<dbReference type="InterPro" id="IPR029061">
    <property type="entry name" value="THDP-binding"/>
</dbReference>
<keyword evidence="7 10" id="KW-0784">Thiamine biosynthesis</keyword>
<dbReference type="InterPro" id="IPR049557">
    <property type="entry name" value="Transketolase_CS"/>
</dbReference>
<dbReference type="SUPFAM" id="SSF52518">
    <property type="entry name" value="Thiamin diphosphate-binding fold (THDP-binding)"/>
    <property type="match status" value="2"/>
</dbReference>
<dbReference type="GO" id="GO:0016114">
    <property type="term" value="P:terpenoid biosynthetic process"/>
    <property type="evidence" value="ECO:0007669"/>
    <property type="project" value="UniProtKB-UniRule"/>
</dbReference>
<dbReference type="EMBL" id="UGHZ01000001">
    <property type="protein sequence ID" value="STP08914.1"/>
    <property type="molecule type" value="Genomic_DNA"/>
</dbReference>
<comment type="catalytic activity">
    <reaction evidence="10">
        <text>D-glyceraldehyde 3-phosphate + pyruvate + H(+) = 1-deoxy-D-xylulose 5-phosphate + CO2</text>
        <dbReference type="Rhea" id="RHEA:12605"/>
        <dbReference type="ChEBI" id="CHEBI:15361"/>
        <dbReference type="ChEBI" id="CHEBI:15378"/>
        <dbReference type="ChEBI" id="CHEBI:16526"/>
        <dbReference type="ChEBI" id="CHEBI:57792"/>
        <dbReference type="ChEBI" id="CHEBI:59776"/>
        <dbReference type="EC" id="2.2.1.7"/>
    </reaction>
</comment>
<feature type="binding site" evidence="10">
    <location>
        <position position="195"/>
    </location>
    <ligand>
        <name>Mg(2+)</name>
        <dbReference type="ChEBI" id="CHEBI:18420"/>
    </ligand>
</feature>
<keyword evidence="8 10" id="KW-0786">Thiamine pyrophosphate</keyword>
<comment type="cofactor">
    <cofactor evidence="10">
        <name>Mg(2+)</name>
        <dbReference type="ChEBI" id="CHEBI:18420"/>
    </cofactor>
    <text evidence="10">Binds 1 Mg(2+) ion per subunit.</text>
</comment>
<dbReference type="Pfam" id="PF02780">
    <property type="entry name" value="Transketolase_C"/>
    <property type="match status" value="1"/>
</dbReference>
<evidence type="ECO:0000313" key="12">
    <source>
        <dbReference type="EMBL" id="STP08914.1"/>
    </source>
</evidence>
<dbReference type="InterPro" id="IPR005475">
    <property type="entry name" value="Transketolase-like_Pyr-bd"/>
</dbReference>
<comment type="similarity">
    <text evidence="2 10">Belongs to the transketolase family. DXPS subfamily.</text>
</comment>
<dbReference type="EC" id="2.2.1.7" evidence="10"/>
<dbReference type="AlphaFoldDB" id="A0A377JMV2"/>
<dbReference type="Gene3D" id="3.40.50.970">
    <property type="match status" value="2"/>
</dbReference>
<evidence type="ECO:0000256" key="9">
    <source>
        <dbReference type="ARBA" id="ARBA00023229"/>
    </source>
</evidence>
<feature type="binding site" evidence="10">
    <location>
        <begin position="167"/>
        <end position="168"/>
    </location>
    <ligand>
        <name>thiamine diphosphate</name>
        <dbReference type="ChEBI" id="CHEBI:58937"/>
    </ligand>
</feature>
<dbReference type="HAMAP" id="MF_00315">
    <property type="entry name" value="DXP_synth"/>
    <property type="match status" value="1"/>
</dbReference>
<feature type="domain" description="Transketolase-like pyrimidine-binding" evidence="11">
    <location>
        <begin position="332"/>
        <end position="496"/>
    </location>
</feature>